<dbReference type="PANTHER" id="PTHR47364">
    <property type="entry name" value="CYSTEINE PROTEINASE INHIBITOR 5"/>
    <property type="match status" value="1"/>
</dbReference>
<dbReference type="InterPro" id="IPR046350">
    <property type="entry name" value="Cystatin_sf"/>
</dbReference>
<evidence type="ECO:0000256" key="1">
    <source>
        <dbReference type="ARBA" id="ARBA00022690"/>
    </source>
</evidence>
<dbReference type="PANTHER" id="PTHR47364:SF2">
    <property type="entry name" value="CYSTEINE PROTEINASE INHIBITOR 5"/>
    <property type="match status" value="1"/>
</dbReference>
<accession>A0AAV5JK05</accession>
<name>A0AAV5JK05_9ROSI</name>
<evidence type="ECO:0000256" key="2">
    <source>
        <dbReference type="ARBA" id="ARBA00022704"/>
    </source>
</evidence>
<dbReference type="Pfam" id="PF16845">
    <property type="entry name" value="SQAPI"/>
    <property type="match status" value="1"/>
</dbReference>
<dbReference type="SUPFAM" id="SSF54403">
    <property type="entry name" value="Cystatin/monellin"/>
    <property type="match status" value="1"/>
</dbReference>
<dbReference type="Gene3D" id="3.10.450.10">
    <property type="match status" value="1"/>
</dbReference>
<evidence type="ECO:0000259" key="3">
    <source>
        <dbReference type="Pfam" id="PF16845"/>
    </source>
</evidence>
<gene>
    <name evidence="4" type="ORF">SLEP1_g25841</name>
</gene>
<reference evidence="4 5" key="1">
    <citation type="journal article" date="2021" name="Commun. Biol.">
        <title>The genome of Shorea leprosula (Dipterocarpaceae) highlights the ecological relevance of drought in aseasonal tropical rainforests.</title>
        <authorList>
            <person name="Ng K.K.S."/>
            <person name="Kobayashi M.J."/>
            <person name="Fawcett J.A."/>
            <person name="Hatakeyama M."/>
            <person name="Paape T."/>
            <person name="Ng C.H."/>
            <person name="Ang C.C."/>
            <person name="Tnah L.H."/>
            <person name="Lee C.T."/>
            <person name="Nishiyama T."/>
            <person name="Sese J."/>
            <person name="O'Brien M.J."/>
            <person name="Copetti D."/>
            <person name="Mohd Noor M.I."/>
            <person name="Ong R.C."/>
            <person name="Putra M."/>
            <person name="Sireger I.Z."/>
            <person name="Indrioko S."/>
            <person name="Kosugi Y."/>
            <person name="Izuno A."/>
            <person name="Isagi Y."/>
            <person name="Lee S.L."/>
            <person name="Shimizu K.K."/>
        </authorList>
    </citation>
    <scope>NUCLEOTIDE SEQUENCE [LARGE SCALE GENOMIC DNA]</scope>
    <source>
        <strain evidence="4">214</strain>
    </source>
</reference>
<dbReference type="AlphaFoldDB" id="A0AAV5JK05"/>
<feature type="domain" description="Cystatin" evidence="3">
    <location>
        <begin position="6"/>
        <end position="78"/>
    </location>
</feature>
<dbReference type="GO" id="GO:0004869">
    <property type="term" value="F:cysteine-type endopeptidase inhibitor activity"/>
    <property type="evidence" value="ECO:0007669"/>
    <property type="project" value="UniProtKB-KW"/>
</dbReference>
<keyword evidence="5" id="KW-1185">Reference proteome</keyword>
<dbReference type="InterPro" id="IPR000010">
    <property type="entry name" value="Cystatin_dom"/>
</dbReference>
<organism evidence="4 5">
    <name type="scientific">Rubroshorea leprosula</name>
    <dbReference type="NCBI Taxonomy" id="152421"/>
    <lineage>
        <taxon>Eukaryota</taxon>
        <taxon>Viridiplantae</taxon>
        <taxon>Streptophyta</taxon>
        <taxon>Embryophyta</taxon>
        <taxon>Tracheophyta</taxon>
        <taxon>Spermatophyta</taxon>
        <taxon>Magnoliopsida</taxon>
        <taxon>eudicotyledons</taxon>
        <taxon>Gunneridae</taxon>
        <taxon>Pentapetalae</taxon>
        <taxon>rosids</taxon>
        <taxon>malvids</taxon>
        <taxon>Malvales</taxon>
        <taxon>Dipterocarpaceae</taxon>
        <taxon>Rubroshorea</taxon>
    </lineage>
</organism>
<keyword evidence="2" id="KW-0789">Thiol protease inhibitor</keyword>
<evidence type="ECO:0000313" key="5">
    <source>
        <dbReference type="Proteomes" id="UP001054252"/>
    </source>
</evidence>
<proteinExistence type="predicted"/>
<sequence length="81" mass="9161">MTPGCFEIAKFAVSEFNNQSQTYLKLNGILKGEQRQQVISVVQHRLILAVEVGAQTKNYEATVWETDDLSKKLISFMPINT</sequence>
<keyword evidence="1" id="KW-0646">Protease inhibitor</keyword>
<comment type="caution">
    <text evidence="4">The sequence shown here is derived from an EMBL/GenBank/DDBJ whole genome shotgun (WGS) entry which is preliminary data.</text>
</comment>
<dbReference type="Proteomes" id="UP001054252">
    <property type="component" value="Unassembled WGS sequence"/>
</dbReference>
<evidence type="ECO:0000313" key="4">
    <source>
        <dbReference type="EMBL" id="GKV15039.1"/>
    </source>
</evidence>
<protein>
    <recommendedName>
        <fullName evidence="3">Cystatin domain-containing protein</fullName>
    </recommendedName>
</protein>
<dbReference type="EMBL" id="BPVZ01000042">
    <property type="protein sequence ID" value="GKV15039.1"/>
    <property type="molecule type" value="Genomic_DNA"/>
</dbReference>